<dbReference type="Proteomes" id="UP001237642">
    <property type="component" value="Unassembled WGS sequence"/>
</dbReference>
<name>A0AAD8GZ86_9APIA</name>
<dbReference type="PANTHER" id="PTHR38925">
    <property type="entry name" value="PROTEIN, PUTATIVE-RELATED"/>
    <property type="match status" value="1"/>
</dbReference>
<evidence type="ECO:0000256" key="1">
    <source>
        <dbReference type="SAM" id="SignalP"/>
    </source>
</evidence>
<feature type="chain" id="PRO_5042206546" description="Secreted protein" evidence="1">
    <location>
        <begin position="17"/>
        <end position="115"/>
    </location>
</feature>
<organism evidence="2 3">
    <name type="scientific">Heracleum sosnowskyi</name>
    <dbReference type="NCBI Taxonomy" id="360622"/>
    <lineage>
        <taxon>Eukaryota</taxon>
        <taxon>Viridiplantae</taxon>
        <taxon>Streptophyta</taxon>
        <taxon>Embryophyta</taxon>
        <taxon>Tracheophyta</taxon>
        <taxon>Spermatophyta</taxon>
        <taxon>Magnoliopsida</taxon>
        <taxon>eudicotyledons</taxon>
        <taxon>Gunneridae</taxon>
        <taxon>Pentapetalae</taxon>
        <taxon>asterids</taxon>
        <taxon>campanulids</taxon>
        <taxon>Apiales</taxon>
        <taxon>Apiaceae</taxon>
        <taxon>Apioideae</taxon>
        <taxon>apioid superclade</taxon>
        <taxon>Tordylieae</taxon>
        <taxon>Tordyliinae</taxon>
        <taxon>Heracleum</taxon>
    </lineage>
</organism>
<keyword evidence="3" id="KW-1185">Reference proteome</keyword>
<gene>
    <name evidence="2" type="ORF">POM88_049877</name>
</gene>
<feature type="signal peptide" evidence="1">
    <location>
        <begin position="1"/>
        <end position="16"/>
    </location>
</feature>
<comment type="caution">
    <text evidence="2">The sequence shown here is derived from an EMBL/GenBank/DDBJ whole genome shotgun (WGS) entry which is preliminary data.</text>
</comment>
<accession>A0AAD8GZ86</accession>
<reference evidence="2" key="2">
    <citation type="submission" date="2023-05" db="EMBL/GenBank/DDBJ databases">
        <authorList>
            <person name="Schelkunov M.I."/>
        </authorList>
    </citation>
    <scope>NUCLEOTIDE SEQUENCE</scope>
    <source>
        <strain evidence="2">Hsosn_3</strain>
        <tissue evidence="2">Leaf</tissue>
    </source>
</reference>
<reference evidence="2" key="1">
    <citation type="submission" date="2023-02" db="EMBL/GenBank/DDBJ databases">
        <title>Genome of toxic invasive species Heracleum sosnowskyi carries increased number of genes despite the absence of recent whole-genome duplications.</title>
        <authorList>
            <person name="Schelkunov M."/>
            <person name="Shtratnikova V."/>
            <person name="Makarenko M."/>
            <person name="Klepikova A."/>
            <person name="Omelchenko D."/>
            <person name="Novikova G."/>
            <person name="Obukhova E."/>
            <person name="Bogdanov V."/>
            <person name="Penin A."/>
            <person name="Logacheva M."/>
        </authorList>
    </citation>
    <scope>NUCLEOTIDE SEQUENCE</scope>
    <source>
        <strain evidence="2">Hsosn_3</strain>
        <tissue evidence="2">Leaf</tissue>
    </source>
</reference>
<evidence type="ECO:0008006" key="4">
    <source>
        <dbReference type="Google" id="ProtNLM"/>
    </source>
</evidence>
<proteinExistence type="predicted"/>
<protein>
    <recommendedName>
        <fullName evidence="4">Secreted protein</fullName>
    </recommendedName>
</protein>
<dbReference type="EMBL" id="JAUIZM010000011">
    <property type="protein sequence ID" value="KAK1356621.1"/>
    <property type="molecule type" value="Genomic_DNA"/>
</dbReference>
<sequence>MVLHLLALLKLKLLAATSPSYNPLFPLLAYPFVLKVCIGMTHDLRQIYANVTHFSRFFLFRLCRIVFHGRQEDGLRTVSRWRRVLRLVSNMVNLATPTISDSPLWLPFSQFGMTS</sequence>
<keyword evidence="1" id="KW-0732">Signal</keyword>
<dbReference type="AlphaFoldDB" id="A0AAD8GZ86"/>
<evidence type="ECO:0000313" key="2">
    <source>
        <dbReference type="EMBL" id="KAK1356621.1"/>
    </source>
</evidence>
<dbReference type="PANTHER" id="PTHR38925:SF1">
    <property type="entry name" value="PROTEIN, PUTATIVE-RELATED"/>
    <property type="match status" value="1"/>
</dbReference>
<evidence type="ECO:0000313" key="3">
    <source>
        <dbReference type="Proteomes" id="UP001237642"/>
    </source>
</evidence>